<dbReference type="Proteomes" id="UP000826722">
    <property type="component" value="Chromosome"/>
</dbReference>
<dbReference type="EMBL" id="AP024110">
    <property type="protein sequence ID" value="BCM26051.1"/>
    <property type="molecule type" value="Genomic_DNA"/>
</dbReference>
<gene>
    <name evidence="1" type="ORF">ZMTM_23100</name>
</gene>
<dbReference type="AlphaFoldDB" id="A0A8D5JS36"/>
<name>A0A8D5JS36_9PROT</name>
<accession>A0A8D5JS36</accession>
<protein>
    <submittedName>
        <fullName evidence="1">Uncharacterized protein</fullName>
    </submittedName>
</protein>
<keyword evidence="2" id="KW-1185">Reference proteome</keyword>
<evidence type="ECO:0000313" key="2">
    <source>
        <dbReference type="Proteomes" id="UP000826722"/>
    </source>
</evidence>
<reference evidence="1" key="1">
    <citation type="journal article" date="2021" name="Arch. Microbiol.">
        <title>Methyloradius palustris gen. nov., sp. nov., a methanol-oxidizing bacterium isolated from snow.</title>
        <authorList>
            <person name="Miyadera T."/>
            <person name="Kojima H."/>
            <person name="Fukui M."/>
        </authorList>
    </citation>
    <scope>NUCLEOTIDE SEQUENCE</scope>
    <source>
        <strain evidence="1">Zm11</strain>
    </source>
</reference>
<sequence>MAEIASRFFIYFPFYTVEKGAAAPPNIDASIFITLLSAHQLRAVETYLLLIY</sequence>
<proteinExistence type="predicted"/>
<evidence type="ECO:0000313" key="1">
    <source>
        <dbReference type="EMBL" id="BCM26051.1"/>
    </source>
</evidence>
<dbReference type="KEGG" id="mpau:ZMTM_23100"/>
<organism evidence="1 2">
    <name type="scientific">Methyloradius palustris</name>
    <dbReference type="NCBI Taxonomy" id="2778876"/>
    <lineage>
        <taxon>Bacteria</taxon>
        <taxon>Pseudomonadati</taxon>
        <taxon>Pseudomonadota</taxon>
        <taxon>Betaproteobacteria</taxon>
        <taxon>Nitrosomonadales</taxon>
        <taxon>Methylophilaceae</taxon>
        <taxon>Methyloradius</taxon>
    </lineage>
</organism>